<dbReference type="GeneID" id="72002537"/>
<keyword evidence="2" id="KW-1185">Reference proteome</keyword>
<dbReference type="RefSeq" id="XP_047774570.1">
    <property type="nucleotide sequence ID" value="XM_047921805.1"/>
</dbReference>
<gene>
    <name evidence="1" type="ORF">C8Q71DRAFT_726926</name>
</gene>
<sequence length="177" mass="20057">MPTNIELAIASALYRRKELTVYNVFIDYLRIIGYIAPGQKEATVPHDAVVAFEHALDKEPILRHRRVTPDAALCTRMYTKEITELRKTYWTEKLGSSSPVRCTCSTCGCTIAYEKEAEVDERKDDVLAEKHRSRRLRDERPPGKVKSRRVAKRLRDSGTCAIAPLDPYGPSTSTSVM</sequence>
<organism evidence="1 2">
    <name type="scientific">Rhodofomes roseus</name>
    <dbReference type="NCBI Taxonomy" id="34475"/>
    <lineage>
        <taxon>Eukaryota</taxon>
        <taxon>Fungi</taxon>
        <taxon>Dikarya</taxon>
        <taxon>Basidiomycota</taxon>
        <taxon>Agaricomycotina</taxon>
        <taxon>Agaricomycetes</taxon>
        <taxon>Polyporales</taxon>
        <taxon>Rhodofomes</taxon>
    </lineage>
</organism>
<accession>A0ABQ8K3L4</accession>
<dbReference type="EMBL" id="JADCUA010000026">
    <property type="protein sequence ID" value="KAH9831443.1"/>
    <property type="molecule type" value="Genomic_DNA"/>
</dbReference>
<protein>
    <submittedName>
        <fullName evidence="1">Uncharacterized protein</fullName>
    </submittedName>
</protein>
<name>A0ABQ8K3L4_9APHY</name>
<comment type="caution">
    <text evidence="1">The sequence shown here is derived from an EMBL/GenBank/DDBJ whole genome shotgun (WGS) entry which is preliminary data.</text>
</comment>
<dbReference type="Proteomes" id="UP000814176">
    <property type="component" value="Unassembled WGS sequence"/>
</dbReference>
<evidence type="ECO:0000313" key="2">
    <source>
        <dbReference type="Proteomes" id="UP000814176"/>
    </source>
</evidence>
<evidence type="ECO:0000313" key="1">
    <source>
        <dbReference type="EMBL" id="KAH9831443.1"/>
    </source>
</evidence>
<proteinExistence type="predicted"/>
<reference evidence="1 2" key="1">
    <citation type="journal article" date="2021" name="Environ. Microbiol.">
        <title>Gene family expansions and transcriptome signatures uncover fungal adaptations to wood decay.</title>
        <authorList>
            <person name="Hage H."/>
            <person name="Miyauchi S."/>
            <person name="Viragh M."/>
            <person name="Drula E."/>
            <person name="Min B."/>
            <person name="Chaduli D."/>
            <person name="Navarro D."/>
            <person name="Favel A."/>
            <person name="Norest M."/>
            <person name="Lesage-Meessen L."/>
            <person name="Balint B."/>
            <person name="Merenyi Z."/>
            <person name="de Eugenio L."/>
            <person name="Morin E."/>
            <person name="Martinez A.T."/>
            <person name="Baldrian P."/>
            <person name="Stursova M."/>
            <person name="Martinez M.J."/>
            <person name="Novotny C."/>
            <person name="Magnuson J.K."/>
            <person name="Spatafora J.W."/>
            <person name="Maurice S."/>
            <person name="Pangilinan J."/>
            <person name="Andreopoulos W."/>
            <person name="LaButti K."/>
            <person name="Hundley H."/>
            <person name="Na H."/>
            <person name="Kuo A."/>
            <person name="Barry K."/>
            <person name="Lipzen A."/>
            <person name="Henrissat B."/>
            <person name="Riley R."/>
            <person name="Ahrendt S."/>
            <person name="Nagy L.G."/>
            <person name="Grigoriev I.V."/>
            <person name="Martin F."/>
            <person name="Rosso M.N."/>
        </authorList>
    </citation>
    <scope>NUCLEOTIDE SEQUENCE [LARGE SCALE GENOMIC DNA]</scope>
    <source>
        <strain evidence="1 2">CIRM-BRFM 1785</strain>
    </source>
</reference>